<sequence length="267" mass="28804">MPSDSNGPPNPGFTPEVMGDTLRTPNILAAPPPPPPTRPGTTTPALNFAFTPEVMGDPLRIPAGLVHVLMLFFYFHTPPAGTTTPALNSAFRPEVMGDPLRIPAGTTEGGGLYSPPLAVHKYIFFLLGMLGVLLGVKHATGDLPSPFVTDHKTVVVVIVDLFAYVGALATAKILQASNNRNMYELMNNISLLFGTLAVILLALLLDPGFGWFTLACWVVSIAIIVTKSYQNLRRLCTAAVGYVRDKMKELMMRMKGTEEPENQDGMP</sequence>
<feature type="transmembrane region" description="Helical" evidence="2">
    <location>
        <begin position="122"/>
        <end position="141"/>
    </location>
</feature>
<keyword evidence="2" id="KW-0812">Transmembrane</keyword>
<reference evidence="3 4" key="1">
    <citation type="journal article" date="2019" name="G3 (Bethesda)">
        <title>Sequencing of a Wild Apple (Malus baccata) Genome Unravels the Differences Between Cultivated and Wild Apple Species Regarding Disease Resistance and Cold Tolerance.</title>
        <authorList>
            <person name="Chen X."/>
        </authorList>
    </citation>
    <scope>NUCLEOTIDE SEQUENCE [LARGE SCALE GENOMIC DNA]</scope>
    <source>
        <strain evidence="4">cv. Shandingzi</strain>
        <tissue evidence="3">Leaves</tissue>
    </source>
</reference>
<dbReference type="EMBL" id="VIEB01001258">
    <property type="protein sequence ID" value="TQD73725.1"/>
    <property type="molecule type" value="Genomic_DNA"/>
</dbReference>
<comment type="caution">
    <text evidence="3">The sequence shown here is derived from an EMBL/GenBank/DDBJ whole genome shotgun (WGS) entry which is preliminary data.</text>
</comment>
<keyword evidence="2" id="KW-1133">Transmembrane helix</keyword>
<evidence type="ECO:0000256" key="1">
    <source>
        <dbReference type="SAM" id="MobiDB-lite"/>
    </source>
</evidence>
<dbReference type="Proteomes" id="UP000315295">
    <property type="component" value="Unassembled WGS sequence"/>
</dbReference>
<evidence type="ECO:0000256" key="2">
    <source>
        <dbReference type="SAM" id="Phobius"/>
    </source>
</evidence>
<feature type="transmembrane region" description="Helical" evidence="2">
    <location>
        <begin position="209"/>
        <end position="226"/>
    </location>
</feature>
<dbReference type="STRING" id="106549.A0A540KHK4"/>
<protein>
    <submittedName>
        <fullName evidence="3">Uncharacterized protein</fullName>
    </submittedName>
</protein>
<keyword evidence="4" id="KW-1185">Reference proteome</keyword>
<dbReference type="PANTHER" id="PTHR34115:SF13">
    <property type="entry name" value="RPB1A"/>
    <property type="match status" value="1"/>
</dbReference>
<gene>
    <name evidence="3" type="ORF">C1H46_040749</name>
</gene>
<evidence type="ECO:0000313" key="4">
    <source>
        <dbReference type="Proteomes" id="UP000315295"/>
    </source>
</evidence>
<feature type="transmembrane region" description="Helical" evidence="2">
    <location>
        <begin position="185"/>
        <end position="203"/>
    </location>
</feature>
<name>A0A540KHK4_MALBA</name>
<keyword evidence="2" id="KW-0472">Membrane</keyword>
<dbReference type="PANTHER" id="PTHR34115">
    <property type="entry name" value="PROTEIN, PUTATIVE-RELATED"/>
    <property type="match status" value="1"/>
</dbReference>
<dbReference type="InterPro" id="IPR053258">
    <property type="entry name" value="Ca-permeable_cation_channel"/>
</dbReference>
<dbReference type="AlphaFoldDB" id="A0A540KHK4"/>
<evidence type="ECO:0000313" key="3">
    <source>
        <dbReference type="EMBL" id="TQD73725.1"/>
    </source>
</evidence>
<proteinExistence type="predicted"/>
<feature type="transmembrane region" description="Helical" evidence="2">
    <location>
        <begin position="153"/>
        <end position="173"/>
    </location>
</feature>
<feature type="region of interest" description="Disordered" evidence="1">
    <location>
        <begin position="1"/>
        <end position="45"/>
    </location>
</feature>
<organism evidence="3 4">
    <name type="scientific">Malus baccata</name>
    <name type="common">Siberian crab apple</name>
    <name type="synonym">Pyrus baccata</name>
    <dbReference type="NCBI Taxonomy" id="106549"/>
    <lineage>
        <taxon>Eukaryota</taxon>
        <taxon>Viridiplantae</taxon>
        <taxon>Streptophyta</taxon>
        <taxon>Embryophyta</taxon>
        <taxon>Tracheophyta</taxon>
        <taxon>Spermatophyta</taxon>
        <taxon>Magnoliopsida</taxon>
        <taxon>eudicotyledons</taxon>
        <taxon>Gunneridae</taxon>
        <taxon>Pentapetalae</taxon>
        <taxon>rosids</taxon>
        <taxon>fabids</taxon>
        <taxon>Rosales</taxon>
        <taxon>Rosaceae</taxon>
        <taxon>Amygdaloideae</taxon>
        <taxon>Maleae</taxon>
        <taxon>Malus</taxon>
    </lineage>
</organism>
<accession>A0A540KHK4</accession>